<evidence type="ECO:0000256" key="2">
    <source>
        <dbReference type="ARBA" id="ARBA00023186"/>
    </source>
</evidence>
<organism evidence="5 6">
    <name type="scientific">Thanatephorus cucumeris (strain AG1-IA)</name>
    <name type="common">Rice sheath blight fungus</name>
    <name type="synonym">Rhizoctonia solani</name>
    <dbReference type="NCBI Taxonomy" id="983506"/>
    <lineage>
        <taxon>Eukaryota</taxon>
        <taxon>Fungi</taxon>
        <taxon>Dikarya</taxon>
        <taxon>Basidiomycota</taxon>
        <taxon>Agaricomycotina</taxon>
        <taxon>Agaricomycetes</taxon>
        <taxon>Cantharellales</taxon>
        <taxon>Ceratobasidiaceae</taxon>
        <taxon>Rhizoctonia</taxon>
        <taxon>Rhizoctonia solani AG-1</taxon>
    </lineage>
</organism>
<accession>L8X953</accession>
<dbReference type="InterPro" id="IPR007541">
    <property type="entry name" value="Uncharacterised_BSP"/>
</dbReference>
<name>L8X953_THACA</name>
<dbReference type="FunFam" id="1.10.287.370:FF:000002">
    <property type="entry name" value="Prefoldin subunit 2"/>
    <property type="match status" value="1"/>
</dbReference>
<dbReference type="InterPro" id="IPR009053">
    <property type="entry name" value="Prefoldin"/>
</dbReference>
<feature type="compositionally biased region" description="Pro residues" evidence="4">
    <location>
        <begin position="202"/>
        <end position="224"/>
    </location>
</feature>
<feature type="region of interest" description="Disordered" evidence="4">
    <location>
        <begin position="195"/>
        <end position="224"/>
    </location>
</feature>
<dbReference type="Pfam" id="PF04450">
    <property type="entry name" value="BSP"/>
    <property type="match status" value="1"/>
</dbReference>
<evidence type="ECO:0000313" key="6">
    <source>
        <dbReference type="Proteomes" id="UP000011668"/>
    </source>
</evidence>
<dbReference type="Pfam" id="PF01920">
    <property type="entry name" value="Prefoldin_2"/>
    <property type="match status" value="1"/>
</dbReference>
<protein>
    <submittedName>
        <fullName evidence="5">BSP domain-containing protein</fullName>
    </submittedName>
</protein>
<gene>
    <name evidence="5" type="ORF">AG1IA_00337</name>
</gene>
<dbReference type="PANTHER" id="PTHR33321:SF12">
    <property type="entry name" value="PLANT BASIC SECRETORY PROTEIN (BSP) FAMILY PROTEIN"/>
    <property type="match status" value="1"/>
</dbReference>
<dbReference type="InterPro" id="IPR002777">
    <property type="entry name" value="PFD_beta-like"/>
</dbReference>
<dbReference type="AlphaFoldDB" id="L8X953"/>
<dbReference type="SUPFAM" id="SSF46579">
    <property type="entry name" value="Prefoldin"/>
    <property type="match status" value="1"/>
</dbReference>
<dbReference type="Proteomes" id="UP000011668">
    <property type="component" value="Unassembled WGS sequence"/>
</dbReference>
<comment type="caution">
    <text evidence="5">The sequence shown here is derived from an EMBL/GenBank/DDBJ whole genome shotgun (WGS) entry which is preliminary data.</text>
</comment>
<feature type="coiled-coil region" evidence="3">
    <location>
        <begin position="7"/>
        <end position="41"/>
    </location>
</feature>
<dbReference type="STRING" id="983506.L8X953"/>
<evidence type="ECO:0000256" key="4">
    <source>
        <dbReference type="SAM" id="MobiDB-lite"/>
    </source>
</evidence>
<comment type="similarity">
    <text evidence="1">Belongs to the prefoldin subunit beta family.</text>
</comment>
<reference evidence="5 6" key="1">
    <citation type="journal article" date="2013" name="Nat. Commun.">
        <title>The evolution and pathogenic mechanisms of the rice sheath blight pathogen.</title>
        <authorList>
            <person name="Zheng A."/>
            <person name="Lin R."/>
            <person name="Xu L."/>
            <person name="Qin P."/>
            <person name="Tang C."/>
            <person name="Ai P."/>
            <person name="Zhang D."/>
            <person name="Liu Y."/>
            <person name="Sun Z."/>
            <person name="Feng H."/>
            <person name="Wang Y."/>
            <person name="Chen Y."/>
            <person name="Liang X."/>
            <person name="Fu R."/>
            <person name="Li Q."/>
            <person name="Zhang J."/>
            <person name="Yu X."/>
            <person name="Xie Z."/>
            <person name="Ding L."/>
            <person name="Guan P."/>
            <person name="Tang J."/>
            <person name="Liang Y."/>
            <person name="Wang S."/>
            <person name="Deng Q."/>
            <person name="Li S."/>
            <person name="Zhu J."/>
            <person name="Wang L."/>
            <person name="Liu H."/>
            <person name="Li P."/>
        </authorList>
    </citation>
    <scope>NUCLEOTIDE SEQUENCE [LARGE SCALE GENOMIC DNA]</scope>
    <source>
        <strain evidence="6">AG-1 IA</strain>
    </source>
</reference>
<keyword evidence="6" id="KW-1185">Reference proteome</keyword>
<dbReference type="CDD" id="cd23163">
    <property type="entry name" value="Prefoldin_2"/>
    <property type="match status" value="1"/>
</dbReference>
<dbReference type="EMBL" id="AFRT01000059">
    <property type="protein sequence ID" value="ELU45618.1"/>
    <property type="molecule type" value="Genomic_DNA"/>
</dbReference>
<dbReference type="GO" id="GO:0016272">
    <property type="term" value="C:prefoldin complex"/>
    <property type="evidence" value="ECO:0007669"/>
    <property type="project" value="InterPro"/>
</dbReference>
<evidence type="ECO:0000256" key="3">
    <source>
        <dbReference type="SAM" id="Coils"/>
    </source>
</evidence>
<sequence>MSTKPTDQEIQARFSRFQNELQQLAQKIGELESEAEEHDLVLTTLSEPYKNEPDRKCFRMIGGVLVERTVKDVVPSLEMNRNGASGLKGVLETLVRQYKTKEEEFGAFQREHKIRAISRAQEPEVEYLRVRKDHAYRSPRTFRDPPPYPIWRDGYSTQSALRAPGPVKLLWSSTDHNISDRPGNPKFQRVGLDRKRLQPQPTNVPPSQTSPPEPTPFAPQPPSEFPSWVTEAIPELDLVIEDVLCPGATLFLTLVQPGKLLQDAVAGVLMELYDKETVPKRVKFLRVIIKETNGVAATSGDEIRKTIVFNAKYIAQVGRRAKDEILGVIRHEVVHCFQHDAQGTAPGGLIEGVADFVRLRAGFAPPHWKRGDGGGRWDSGYERTAFFLDWLERTKGAGTVKKINVGLSEGKYQEGCFWKQVLGESVDSLWERYKKSL</sequence>
<dbReference type="OrthoDB" id="891726at2759"/>
<keyword evidence="2" id="KW-0143">Chaperone</keyword>
<dbReference type="HOGENOM" id="CLU_627277_0_0_1"/>
<evidence type="ECO:0000256" key="1">
    <source>
        <dbReference type="ARBA" id="ARBA00008045"/>
    </source>
</evidence>
<proteinExistence type="inferred from homology"/>
<dbReference type="GO" id="GO:0051082">
    <property type="term" value="F:unfolded protein binding"/>
    <property type="evidence" value="ECO:0007669"/>
    <property type="project" value="InterPro"/>
</dbReference>
<dbReference type="Gene3D" id="1.10.287.370">
    <property type="match status" value="1"/>
</dbReference>
<keyword evidence="3" id="KW-0175">Coiled coil</keyword>
<dbReference type="GO" id="GO:0006457">
    <property type="term" value="P:protein folding"/>
    <property type="evidence" value="ECO:0007669"/>
    <property type="project" value="InterPro"/>
</dbReference>
<dbReference type="PANTHER" id="PTHR33321">
    <property type="match status" value="1"/>
</dbReference>
<evidence type="ECO:0000313" key="5">
    <source>
        <dbReference type="EMBL" id="ELU45618.1"/>
    </source>
</evidence>